<accession>R7RW63</accession>
<proteinExistence type="predicted"/>
<feature type="compositionally biased region" description="Basic residues" evidence="1">
    <location>
        <begin position="421"/>
        <end position="438"/>
    </location>
</feature>
<reference evidence="3" key="1">
    <citation type="journal article" date="2012" name="Science">
        <title>The Paleozoic origin of enzymatic lignin decomposition reconstructed from 31 fungal genomes.</title>
        <authorList>
            <person name="Floudas D."/>
            <person name="Binder M."/>
            <person name="Riley R."/>
            <person name="Barry K."/>
            <person name="Blanchette R.A."/>
            <person name="Henrissat B."/>
            <person name="Martinez A.T."/>
            <person name="Otillar R."/>
            <person name="Spatafora J.W."/>
            <person name="Yadav J.S."/>
            <person name="Aerts A."/>
            <person name="Benoit I."/>
            <person name="Boyd A."/>
            <person name="Carlson A."/>
            <person name="Copeland A."/>
            <person name="Coutinho P.M."/>
            <person name="de Vries R.P."/>
            <person name="Ferreira P."/>
            <person name="Findley K."/>
            <person name="Foster B."/>
            <person name="Gaskell J."/>
            <person name="Glotzer D."/>
            <person name="Gorecki P."/>
            <person name="Heitman J."/>
            <person name="Hesse C."/>
            <person name="Hori C."/>
            <person name="Igarashi K."/>
            <person name="Jurgens J.A."/>
            <person name="Kallen N."/>
            <person name="Kersten P."/>
            <person name="Kohler A."/>
            <person name="Kuees U."/>
            <person name="Kumar T.K.A."/>
            <person name="Kuo A."/>
            <person name="LaButti K."/>
            <person name="Larrondo L.F."/>
            <person name="Lindquist E."/>
            <person name="Ling A."/>
            <person name="Lombard V."/>
            <person name="Lucas S."/>
            <person name="Lundell T."/>
            <person name="Martin R."/>
            <person name="McLaughlin D.J."/>
            <person name="Morgenstern I."/>
            <person name="Morin E."/>
            <person name="Murat C."/>
            <person name="Nagy L.G."/>
            <person name="Nolan M."/>
            <person name="Ohm R.A."/>
            <person name="Patyshakuliyeva A."/>
            <person name="Rokas A."/>
            <person name="Ruiz-Duenas F.J."/>
            <person name="Sabat G."/>
            <person name="Salamov A."/>
            <person name="Samejima M."/>
            <person name="Schmutz J."/>
            <person name="Slot J.C."/>
            <person name="St John F."/>
            <person name="Stenlid J."/>
            <person name="Sun H."/>
            <person name="Sun S."/>
            <person name="Syed K."/>
            <person name="Tsang A."/>
            <person name="Wiebenga A."/>
            <person name="Young D."/>
            <person name="Pisabarro A."/>
            <person name="Eastwood D.C."/>
            <person name="Martin F."/>
            <person name="Cullen D."/>
            <person name="Grigoriev I.V."/>
            <person name="Hibbett D.S."/>
        </authorList>
    </citation>
    <scope>NUCLEOTIDE SEQUENCE [LARGE SCALE GENOMIC DNA]</scope>
    <source>
        <strain evidence="3">FP-91666</strain>
    </source>
</reference>
<protein>
    <submittedName>
        <fullName evidence="2">Uncharacterized protein</fullName>
    </submittedName>
</protein>
<feature type="non-terminal residue" evidence="2">
    <location>
        <position position="1"/>
    </location>
</feature>
<organism evidence="2 3">
    <name type="scientific">Stereum hirsutum (strain FP-91666)</name>
    <name type="common">White-rot fungus</name>
    <dbReference type="NCBI Taxonomy" id="721885"/>
    <lineage>
        <taxon>Eukaryota</taxon>
        <taxon>Fungi</taxon>
        <taxon>Dikarya</taxon>
        <taxon>Basidiomycota</taxon>
        <taxon>Agaricomycotina</taxon>
        <taxon>Agaricomycetes</taxon>
        <taxon>Russulales</taxon>
        <taxon>Stereaceae</taxon>
        <taxon>Stereum</taxon>
    </lineage>
</organism>
<evidence type="ECO:0000256" key="1">
    <source>
        <dbReference type="SAM" id="MobiDB-lite"/>
    </source>
</evidence>
<evidence type="ECO:0000313" key="2">
    <source>
        <dbReference type="EMBL" id="EIM79015.1"/>
    </source>
</evidence>
<feature type="compositionally biased region" description="Basic and acidic residues" evidence="1">
    <location>
        <begin position="388"/>
        <end position="402"/>
    </location>
</feature>
<dbReference type="KEGG" id="shs:STEHIDRAFT_164096"/>
<dbReference type="OrthoDB" id="3064381at2759"/>
<dbReference type="GeneID" id="18802533"/>
<sequence length="617" mass="71540">SQPLVGEKFWAVAHPRLEFEGIEDGDIDKYLKFSDDYIDERYRWEAVSLTNRNAFFMRPNTLHYVLTQDPATVYGAHFYATANILATCSGVVHSLLVDHLATNTSHPDLIPNLAMLNYYHNEAWFHRIDSPYRDIVPKTCDKRSMLWCMAIFWRALDWRSYKKIEDQQVYRTEEEYTEEYDFPATHRMWMQTAMNAAADSMIYLSHMGWEELPNVPRGYEDGPCDWNEIPGKPPALSIFGVADTLEWVPLRLRWSIARVLHFAIAVFVERLHLEQRQIYLQLPIHYLAYWLVQDVLAFFDIRIANTLMRWLSEIYHQWNEGDDVDIVECLYLSSPIFVTAPLSNVAESNTKTWRVKPFAPNSRSVFSRRACQFDYSTLSATVGQNVIHSDEERTEITGKDNTDNDSPDMPSGSDWEESLNKRKRGKPRGRKRNAKGKGKAVEAEDVEMEDVQTKPKRILGLHFPSEGSIREYDAAVDDNGTVTTSDIMSGPVHKITICIDEYLQGCMQSFDMYYTYDPSTTENKSIREHLGLEWHGEVLMMIRWPGLADPYANEDEYGDYDYWTGEYHDAQAYTDYEAEIDDGEENTMAAALFGLRDLQDHLSTHHTLLPEDHSCWH</sequence>
<dbReference type="AlphaFoldDB" id="R7RW63"/>
<dbReference type="RefSeq" id="XP_007311888.1">
    <property type="nucleotide sequence ID" value="XM_007311826.1"/>
</dbReference>
<keyword evidence="3" id="KW-1185">Reference proteome</keyword>
<dbReference type="Proteomes" id="UP000053927">
    <property type="component" value="Unassembled WGS sequence"/>
</dbReference>
<evidence type="ECO:0000313" key="3">
    <source>
        <dbReference type="Proteomes" id="UP000053927"/>
    </source>
</evidence>
<dbReference type="EMBL" id="JH687447">
    <property type="protein sequence ID" value="EIM79015.1"/>
    <property type="molecule type" value="Genomic_DNA"/>
</dbReference>
<feature type="region of interest" description="Disordered" evidence="1">
    <location>
        <begin position="386"/>
        <end position="448"/>
    </location>
</feature>
<name>R7RW63_STEHR</name>
<gene>
    <name evidence="2" type="ORF">STEHIDRAFT_164096</name>
</gene>